<dbReference type="EMBL" id="BNCP01000006">
    <property type="protein sequence ID" value="GIL74806.1"/>
    <property type="molecule type" value="Genomic_DNA"/>
</dbReference>
<dbReference type="OrthoDB" id="525920at2759"/>
<sequence length="473" mass="51489">MQARLRMAMNTEAHFRRTQKQFTSLLLAILFGVSLAGAGDVGLCNYEVWIVDQSDSNNGSALIGYGGYIHIFKNSDFNCPDATVDLGAETAQLCFERTGAYPVRPHMVFFNPAGSHATLSFVTSGHVVIFRAKDRKPLTCFRTTPGFNGQRQAHASVPTRDSKYIIVANQNGKMVERINVDWEREDFVHDLNATLALYGNCTTPNGLPCESPGLRPDNAPVCTPTLANPTLVFVTLRGGGLFVLDYTKTPLQIVAEYDNSTIGANGCGGVSAKNYMYINSGGGTTSNLYEFKVYKLPTTGYSSANAPNTPVPKKIADDSTGDRDAHYAGILYNKRTNPTYFWQPDRAQSVIDVFSFKNDKFVNRIDLKATNLSTDPTPDALVISPTMAYAFVSLRGPIPLSADPHVSTGSSPGLGVLEVQHYGRNARLASITSITNIVNGTNRADPHGLDLRVTSDFCNVAYLGRRQALMTNL</sequence>
<dbReference type="InterPro" id="IPR011048">
    <property type="entry name" value="Haem_d1_sf"/>
</dbReference>
<dbReference type="AlphaFoldDB" id="A0A8J4C7L0"/>
<name>A0A8J4C7L0_9CHLO</name>
<keyword evidence="2" id="KW-1185">Reference proteome</keyword>
<proteinExistence type="predicted"/>
<organism evidence="1 2">
    <name type="scientific">Volvox reticuliferus</name>
    <dbReference type="NCBI Taxonomy" id="1737510"/>
    <lineage>
        <taxon>Eukaryota</taxon>
        <taxon>Viridiplantae</taxon>
        <taxon>Chlorophyta</taxon>
        <taxon>core chlorophytes</taxon>
        <taxon>Chlorophyceae</taxon>
        <taxon>CS clade</taxon>
        <taxon>Chlamydomonadales</taxon>
        <taxon>Volvocaceae</taxon>
        <taxon>Volvox</taxon>
    </lineage>
</organism>
<evidence type="ECO:0000313" key="2">
    <source>
        <dbReference type="Proteomes" id="UP000747110"/>
    </source>
</evidence>
<dbReference type="Proteomes" id="UP000747110">
    <property type="component" value="Unassembled WGS sequence"/>
</dbReference>
<comment type="caution">
    <text evidence="1">The sequence shown here is derived from an EMBL/GenBank/DDBJ whole genome shotgun (WGS) entry which is preliminary data.</text>
</comment>
<reference evidence="1" key="1">
    <citation type="journal article" date="2021" name="Proc. Natl. Acad. Sci. U.S.A.">
        <title>Three genomes in the algal genus Volvox reveal the fate of a haploid sex-determining region after a transition to homothallism.</title>
        <authorList>
            <person name="Yamamoto K."/>
            <person name="Hamaji T."/>
            <person name="Kawai-Toyooka H."/>
            <person name="Matsuzaki R."/>
            <person name="Takahashi F."/>
            <person name="Nishimura Y."/>
            <person name="Kawachi M."/>
            <person name="Noguchi H."/>
            <person name="Minakuchi Y."/>
            <person name="Umen J.G."/>
            <person name="Toyoda A."/>
            <person name="Nozaki H."/>
        </authorList>
    </citation>
    <scope>NUCLEOTIDE SEQUENCE</scope>
    <source>
        <strain evidence="1">NIES-3786</strain>
    </source>
</reference>
<evidence type="ECO:0000313" key="1">
    <source>
        <dbReference type="EMBL" id="GIL74806.1"/>
    </source>
</evidence>
<dbReference type="SUPFAM" id="SSF51004">
    <property type="entry name" value="C-terminal (heme d1) domain of cytochrome cd1-nitrite reductase"/>
    <property type="match status" value="1"/>
</dbReference>
<accession>A0A8J4C7L0</accession>
<protein>
    <submittedName>
        <fullName evidence="1">Uncharacterized protein</fullName>
    </submittedName>
</protein>
<gene>
    <name evidence="1" type="ORF">Vretifemale_4707</name>
</gene>